<dbReference type="AlphaFoldDB" id="A0A1Y2MLT1"/>
<keyword evidence="8" id="KW-1185">Reference proteome</keyword>
<keyword evidence="4" id="KW-0686">Riboflavin biosynthesis</keyword>
<dbReference type="Proteomes" id="UP000194360">
    <property type="component" value="Unassembled WGS sequence"/>
</dbReference>
<accession>A0A1Y2MLT1</accession>
<name>A0A1Y2MLT1_PSEAH</name>
<feature type="region of interest" description="Disordered" evidence="6">
    <location>
        <begin position="214"/>
        <end position="274"/>
    </location>
</feature>
<sequence length="274" mass="28644">MADRIEVPPTGPCAVAALADGEPVLVVDPVADVALLVLAGRTADTGSVGRMIRMTCGFLCAAMPATTVRRLRIPMSPVDERGEDDGTRFGISVDAVGTGTGISAGARATTFRALADPGSRPESIVRPGHVMTVQVADGARGRVAHAVELVRRAGMEPVAAYGHLVSSSDPRRLAGVEEALFVARTARLATSRVPAGIEPVIAGRSVLTVMDTAHARAGQPRRTGLGGDPRAAPSRAHRPGLSRRVVERSLTGTAERDRSHRRTMPDPSPVDRVP</sequence>
<dbReference type="GO" id="GO:0005829">
    <property type="term" value="C:cytosol"/>
    <property type="evidence" value="ECO:0007669"/>
    <property type="project" value="TreeGrafter"/>
</dbReference>
<dbReference type="GO" id="GO:0009231">
    <property type="term" value="P:riboflavin biosynthetic process"/>
    <property type="evidence" value="ECO:0007669"/>
    <property type="project" value="UniProtKB-UniPathway"/>
</dbReference>
<dbReference type="SUPFAM" id="SSF55821">
    <property type="entry name" value="YrdC/RibB"/>
    <property type="match status" value="1"/>
</dbReference>
<dbReference type="GO" id="GO:0003935">
    <property type="term" value="F:GTP cyclohydrolase II activity"/>
    <property type="evidence" value="ECO:0007669"/>
    <property type="project" value="TreeGrafter"/>
</dbReference>
<dbReference type="PANTHER" id="PTHR21327">
    <property type="entry name" value="GTP CYCLOHYDROLASE II-RELATED"/>
    <property type="match status" value="1"/>
</dbReference>
<gene>
    <name evidence="7" type="primary">ribBA_2</name>
    <name evidence="7" type="ORF">BG845_05942</name>
</gene>
<reference evidence="7 8" key="1">
    <citation type="submission" date="2016-09" db="EMBL/GenBank/DDBJ databases">
        <title>Pseudonocardia autotrophica DSM535, a candidate organism with high potential of specific P450 cytochromes.</title>
        <authorList>
            <person name="Grumaz C."/>
            <person name="Vainshtein Y."/>
            <person name="Kirstahler P."/>
            <person name="Sohn K."/>
        </authorList>
    </citation>
    <scope>NUCLEOTIDE SEQUENCE [LARGE SCALE GENOMIC DNA]</scope>
    <source>
        <strain evidence="7 8">DSM 535</strain>
    </source>
</reference>
<comment type="caution">
    <text evidence="7">The sequence shown here is derived from an EMBL/GenBank/DDBJ whole genome shotgun (WGS) entry which is preliminary data.</text>
</comment>
<protein>
    <recommendedName>
        <fullName evidence="3">3,4-dihydroxy-2-butanone-4-phosphate synthase</fullName>
        <ecNumber evidence="3">4.1.99.12</ecNumber>
    </recommendedName>
</protein>
<proteinExistence type="predicted"/>
<dbReference type="GO" id="GO:0008686">
    <property type="term" value="F:3,4-dihydroxy-2-butanone-4-phosphate synthase activity"/>
    <property type="evidence" value="ECO:0007669"/>
    <property type="project" value="UniProtKB-EC"/>
</dbReference>
<evidence type="ECO:0000256" key="5">
    <source>
        <dbReference type="ARBA" id="ARBA00022723"/>
    </source>
</evidence>
<dbReference type="EC" id="4.1.99.12" evidence="3"/>
<evidence type="ECO:0000313" key="8">
    <source>
        <dbReference type="Proteomes" id="UP000194360"/>
    </source>
</evidence>
<organism evidence="7 8">
    <name type="scientific">Pseudonocardia autotrophica</name>
    <name type="common">Amycolata autotrophica</name>
    <name type="synonym">Nocardia autotrophica</name>
    <dbReference type="NCBI Taxonomy" id="2074"/>
    <lineage>
        <taxon>Bacteria</taxon>
        <taxon>Bacillati</taxon>
        <taxon>Actinomycetota</taxon>
        <taxon>Actinomycetes</taxon>
        <taxon>Pseudonocardiales</taxon>
        <taxon>Pseudonocardiaceae</taxon>
        <taxon>Pseudonocardia</taxon>
    </lineage>
</organism>
<dbReference type="PANTHER" id="PTHR21327:SF18">
    <property type="entry name" value="3,4-DIHYDROXY-2-BUTANONE 4-PHOSPHATE SYNTHASE"/>
    <property type="match status" value="1"/>
</dbReference>
<dbReference type="OrthoDB" id="3627010at2"/>
<evidence type="ECO:0000313" key="7">
    <source>
        <dbReference type="EMBL" id="OSY35607.1"/>
    </source>
</evidence>
<comment type="function">
    <text evidence="1">Catalyzes the conversion of D-ribulose 5-phosphate to formate and 3,4-dihydroxy-2-butanone 4-phosphate.</text>
</comment>
<dbReference type="Gene3D" id="3.90.870.10">
    <property type="entry name" value="DHBP synthase"/>
    <property type="match status" value="1"/>
</dbReference>
<dbReference type="EMBL" id="MIGB01000049">
    <property type="protein sequence ID" value="OSY35607.1"/>
    <property type="molecule type" value="Genomic_DNA"/>
</dbReference>
<comment type="pathway">
    <text evidence="2">Cofactor biosynthesis; riboflavin biosynthesis; 2-hydroxy-3-oxobutyl phosphate from D-ribulose 5-phosphate: step 1/1.</text>
</comment>
<evidence type="ECO:0000256" key="4">
    <source>
        <dbReference type="ARBA" id="ARBA00022619"/>
    </source>
</evidence>
<evidence type="ECO:0000256" key="6">
    <source>
        <dbReference type="SAM" id="MobiDB-lite"/>
    </source>
</evidence>
<evidence type="ECO:0000256" key="2">
    <source>
        <dbReference type="ARBA" id="ARBA00004904"/>
    </source>
</evidence>
<dbReference type="STRING" id="2074.BG845_05942"/>
<keyword evidence="5" id="KW-0479">Metal-binding</keyword>
<evidence type="ECO:0000256" key="1">
    <source>
        <dbReference type="ARBA" id="ARBA00002284"/>
    </source>
</evidence>
<dbReference type="Pfam" id="PF00926">
    <property type="entry name" value="DHBP_synthase"/>
    <property type="match status" value="1"/>
</dbReference>
<dbReference type="GO" id="GO:0046872">
    <property type="term" value="F:metal ion binding"/>
    <property type="evidence" value="ECO:0007669"/>
    <property type="project" value="UniProtKB-KW"/>
</dbReference>
<dbReference type="RefSeq" id="WP_085916023.1">
    <property type="nucleotide sequence ID" value="NZ_AP018920.1"/>
</dbReference>
<dbReference type="UniPathway" id="UPA00275">
    <property type="reaction ID" value="UER00399"/>
</dbReference>
<evidence type="ECO:0000256" key="3">
    <source>
        <dbReference type="ARBA" id="ARBA00012153"/>
    </source>
</evidence>
<dbReference type="InterPro" id="IPR000422">
    <property type="entry name" value="DHBP_synthase_RibB"/>
</dbReference>
<dbReference type="InterPro" id="IPR017945">
    <property type="entry name" value="DHBP_synth_RibB-like_a/b_dom"/>
</dbReference>